<gene>
    <name evidence="1" type="ORF">QIS74_09157</name>
</gene>
<proteinExistence type="predicted"/>
<organism evidence="1 2">
    <name type="scientific">Colletotrichum tabaci</name>
    <dbReference type="NCBI Taxonomy" id="1209068"/>
    <lineage>
        <taxon>Eukaryota</taxon>
        <taxon>Fungi</taxon>
        <taxon>Dikarya</taxon>
        <taxon>Ascomycota</taxon>
        <taxon>Pezizomycotina</taxon>
        <taxon>Sordariomycetes</taxon>
        <taxon>Hypocreomycetidae</taxon>
        <taxon>Glomerellales</taxon>
        <taxon>Glomerellaceae</taxon>
        <taxon>Colletotrichum</taxon>
        <taxon>Colletotrichum destructivum species complex</taxon>
    </lineage>
</organism>
<protein>
    <submittedName>
        <fullName evidence="1">Uncharacterized protein</fullName>
    </submittedName>
</protein>
<keyword evidence="2" id="KW-1185">Reference proteome</keyword>
<accession>A0AAV9T6F1</accession>
<sequence>MAFTEFVIPTLKTDPETEATFTTEIAPFLIKILDTHANPPTHKYFGKILLENGNDVSGSFRLCVGVEWEDPSHFDTFIASENFQIFKSIVKPYSAAPPFPQL</sequence>
<dbReference type="EMBL" id="JASAOK010000044">
    <property type="protein sequence ID" value="KAK6213155.1"/>
    <property type="molecule type" value="Genomic_DNA"/>
</dbReference>
<name>A0AAV9T6F1_9PEZI</name>
<dbReference type="Proteomes" id="UP001327957">
    <property type="component" value="Unassembled WGS sequence"/>
</dbReference>
<evidence type="ECO:0000313" key="2">
    <source>
        <dbReference type="Proteomes" id="UP001327957"/>
    </source>
</evidence>
<comment type="caution">
    <text evidence="1">The sequence shown here is derived from an EMBL/GenBank/DDBJ whole genome shotgun (WGS) entry which is preliminary data.</text>
</comment>
<evidence type="ECO:0000313" key="1">
    <source>
        <dbReference type="EMBL" id="KAK6213155.1"/>
    </source>
</evidence>
<dbReference type="AlphaFoldDB" id="A0AAV9T6F1"/>
<reference evidence="1 2" key="1">
    <citation type="submission" date="2023-04" db="EMBL/GenBank/DDBJ databases">
        <title>Colletotrichum tabacum stain YC1 causing leaf anthracnose on Nicotiana tabacum(L.) cv.</title>
        <authorList>
            <person name="Ji Z."/>
            <person name="Wang M."/>
            <person name="Zhang J."/>
            <person name="Wang N."/>
            <person name="Zhou Z."/>
        </authorList>
    </citation>
    <scope>NUCLEOTIDE SEQUENCE [LARGE SCALE GENOMIC DNA]</scope>
    <source>
        <strain evidence="1 2">YC1</strain>
    </source>
</reference>